<dbReference type="EMBL" id="QNUL01000014">
    <property type="protein sequence ID" value="REA59738.1"/>
    <property type="molecule type" value="Genomic_DNA"/>
</dbReference>
<dbReference type="SUPFAM" id="SSF54427">
    <property type="entry name" value="NTF2-like"/>
    <property type="match status" value="1"/>
</dbReference>
<dbReference type="InterPro" id="IPR032710">
    <property type="entry name" value="NTF2-like_dom_sf"/>
</dbReference>
<evidence type="ECO:0000313" key="2">
    <source>
        <dbReference type="EMBL" id="REA59738.1"/>
    </source>
</evidence>
<gene>
    <name evidence="2" type="ORF">DSL64_17210</name>
</gene>
<accession>A0A3D8Y8U9</accession>
<sequence>MTENEKLIDQFYSAFAKGDYKTMQSCYADNATFSDAAFVDLNSAEVKAMWEMLCKNGKDFQLSYSNVKDKENGASADWVATYTFSKTGNKVTNRIHADFKIVNGKIISHRDHFDFYTWAKQAFGTTGLLIGWTGFFKNKVRTTARENLAKFMRTN</sequence>
<organism evidence="2 3">
    <name type="scientific">Dyadobacter luteus</name>
    <dbReference type="NCBI Taxonomy" id="2259619"/>
    <lineage>
        <taxon>Bacteria</taxon>
        <taxon>Pseudomonadati</taxon>
        <taxon>Bacteroidota</taxon>
        <taxon>Cytophagia</taxon>
        <taxon>Cytophagales</taxon>
        <taxon>Spirosomataceae</taxon>
        <taxon>Dyadobacter</taxon>
    </lineage>
</organism>
<comment type="caution">
    <text evidence="2">The sequence shown here is derived from an EMBL/GenBank/DDBJ whole genome shotgun (WGS) entry which is preliminary data.</text>
</comment>
<dbReference type="RefSeq" id="WP_115832155.1">
    <property type="nucleotide sequence ID" value="NZ_QNUL01000014.1"/>
</dbReference>
<evidence type="ECO:0000259" key="1">
    <source>
        <dbReference type="Pfam" id="PF12680"/>
    </source>
</evidence>
<feature type="domain" description="SnoaL-like" evidence="1">
    <location>
        <begin position="9"/>
        <end position="109"/>
    </location>
</feature>
<keyword evidence="3" id="KW-1185">Reference proteome</keyword>
<name>A0A3D8Y8U9_9BACT</name>
<dbReference type="Proteomes" id="UP000256373">
    <property type="component" value="Unassembled WGS sequence"/>
</dbReference>
<dbReference type="AlphaFoldDB" id="A0A3D8Y8U9"/>
<protein>
    <submittedName>
        <fullName evidence="2">Nuclear transport factor 2 family protein</fullName>
    </submittedName>
</protein>
<dbReference type="InterPro" id="IPR037401">
    <property type="entry name" value="SnoaL-like"/>
</dbReference>
<dbReference type="OrthoDB" id="391735at2"/>
<dbReference type="Gene3D" id="3.10.450.50">
    <property type="match status" value="1"/>
</dbReference>
<dbReference type="Pfam" id="PF12680">
    <property type="entry name" value="SnoaL_2"/>
    <property type="match status" value="1"/>
</dbReference>
<proteinExistence type="predicted"/>
<evidence type="ECO:0000313" key="3">
    <source>
        <dbReference type="Proteomes" id="UP000256373"/>
    </source>
</evidence>
<reference evidence="2 3" key="1">
    <citation type="submission" date="2018-07" db="EMBL/GenBank/DDBJ databases">
        <title>Dyadobacter roseus sp. nov., isolated from rose rhizosphere soil.</title>
        <authorList>
            <person name="Chen L."/>
        </authorList>
    </citation>
    <scope>NUCLEOTIDE SEQUENCE [LARGE SCALE GENOMIC DNA]</scope>
    <source>
        <strain evidence="2 3">RS19</strain>
    </source>
</reference>